<feature type="transmembrane region" description="Helical" evidence="1">
    <location>
        <begin position="63"/>
        <end position="82"/>
    </location>
</feature>
<sequence length="85" mass="9591">MFISLLLPLFNISKETLSGWYTYDKIATVASIILLIGFFFYAQYEAKKYKQCTSCQIGNQIGIMAKRLVALIPLAIASYFILNPS</sequence>
<feature type="transmembrane region" description="Helical" evidence="1">
    <location>
        <begin position="20"/>
        <end position="42"/>
    </location>
</feature>
<proteinExistence type="predicted"/>
<keyword evidence="2" id="KW-0378">Hydrolase</keyword>
<protein>
    <submittedName>
        <fullName evidence="2">Peptide deformylase</fullName>
        <ecNumber evidence="2">3.5.1.88</ecNumber>
    </submittedName>
</protein>
<dbReference type="AlphaFoldDB" id="A0A1W1BQW5"/>
<evidence type="ECO:0000313" key="2">
    <source>
        <dbReference type="EMBL" id="SFV55884.1"/>
    </source>
</evidence>
<dbReference type="EC" id="3.5.1.88" evidence="2"/>
<keyword evidence="1" id="KW-0812">Transmembrane</keyword>
<keyword evidence="1" id="KW-1133">Transmembrane helix</keyword>
<reference evidence="2" key="1">
    <citation type="submission" date="2016-10" db="EMBL/GenBank/DDBJ databases">
        <authorList>
            <person name="de Groot N.N."/>
        </authorList>
    </citation>
    <scope>NUCLEOTIDE SEQUENCE</scope>
</reference>
<organism evidence="2">
    <name type="scientific">hydrothermal vent metagenome</name>
    <dbReference type="NCBI Taxonomy" id="652676"/>
    <lineage>
        <taxon>unclassified sequences</taxon>
        <taxon>metagenomes</taxon>
        <taxon>ecological metagenomes</taxon>
    </lineage>
</organism>
<keyword evidence="1" id="KW-0472">Membrane</keyword>
<gene>
    <name evidence="2" type="ORF">MNB_SV-13-1220</name>
</gene>
<name>A0A1W1BQW5_9ZZZZ</name>
<evidence type="ECO:0000256" key="1">
    <source>
        <dbReference type="SAM" id="Phobius"/>
    </source>
</evidence>
<dbReference type="GO" id="GO:0042586">
    <property type="term" value="F:peptide deformylase activity"/>
    <property type="evidence" value="ECO:0007669"/>
    <property type="project" value="UniProtKB-EC"/>
</dbReference>
<accession>A0A1W1BQW5</accession>
<dbReference type="EMBL" id="FPHM01000032">
    <property type="protein sequence ID" value="SFV55884.1"/>
    <property type="molecule type" value="Genomic_DNA"/>
</dbReference>